<proteinExistence type="predicted"/>
<feature type="domain" description="3-oxo-5-alpha-steroid 4-dehydrogenase C-terminal" evidence="7">
    <location>
        <begin position="215"/>
        <end position="346"/>
    </location>
</feature>
<protein>
    <recommendedName>
        <fullName evidence="7">3-oxo-5-alpha-steroid 4-dehydrogenase C-terminal domain-containing protein</fullName>
    </recommendedName>
</protein>
<dbReference type="Pfam" id="PF02544">
    <property type="entry name" value="Steroid_dh"/>
    <property type="match status" value="1"/>
</dbReference>
<evidence type="ECO:0000313" key="8">
    <source>
        <dbReference type="EMBL" id="KAF6169478.1"/>
    </source>
</evidence>
<name>A0A7J7NRD1_9MAGN</name>
<evidence type="ECO:0000256" key="6">
    <source>
        <dbReference type="SAM" id="Phobius"/>
    </source>
</evidence>
<sequence>MIKPTVTMAELGIPELLRVAWIAATLPILLGSIPSSRLSCFHELLLGFAKRGKIMQSSSNKFSVPQRYFLHFYIVAVVWTSSLLLMMWFYAYKMVPLGSDSLHHSIVASYLTGGSHIFSMHKSHSTPVEYRYRVWRTVFLLILMEVQVLRRLYETIYVFNYSPSARMHIFGYLTGLFFYIAAPLSLCSNYVAGVLMFVTQLVAKFIVNGKDNMPFIEFDWLGYVKPLAKLGWSEWIGASIFIWGWIHQRRCHAILGSIREHKEEVDKYVIPHGDWFKFVSCPHYLAEIVIYAGLLVASRGLDLTIWLLVGFVVANLSFAAAETQRWYFRKFDNYPRSRHAILPFLY</sequence>
<keyword evidence="5 6" id="KW-0472">Membrane</keyword>
<feature type="transmembrane region" description="Helical" evidence="6">
    <location>
        <begin position="133"/>
        <end position="153"/>
    </location>
</feature>
<evidence type="ECO:0000256" key="3">
    <source>
        <dbReference type="ARBA" id="ARBA00022692"/>
    </source>
</evidence>
<dbReference type="PANTHER" id="PTHR14624:SF0">
    <property type="entry name" value="POLYPRENOL REDUCTASE"/>
    <property type="match status" value="1"/>
</dbReference>
<evidence type="ECO:0000256" key="2">
    <source>
        <dbReference type="ARBA" id="ARBA00004922"/>
    </source>
</evidence>
<comment type="subcellular location">
    <subcellularLocation>
        <location evidence="1">Endomembrane system</location>
        <topology evidence="1">Multi-pass membrane protein</topology>
    </subcellularLocation>
</comment>
<feature type="transmembrane region" description="Helical" evidence="6">
    <location>
        <begin position="303"/>
        <end position="321"/>
    </location>
</feature>
<dbReference type="UniPathway" id="UPA00378"/>
<organism evidence="8 9">
    <name type="scientific">Kingdonia uniflora</name>
    <dbReference type="NCBI Taxonomy" id="39325"/>
    <lineage>
        <taxon>Eukaryota</taxon>
        <taxon>Viridiplantae</taxon>
        <taxon>Streptophyta</taxon>
        <taxon>Embryophyta</taxon>
        <taxon>Tracheophyta</taxon>
        <taxon>Spermatophyta</taxon>
        <taxon>Magnoliopsida</taxon>
        <taxon>Ranunculales</taxon>
        <taxon>Circaeasteraceae</taxon>
        <taxon>Kingdonia</taxon>
    </lineage>
</organism>
<dbReference type="AlphaFoldDB" id="A0A7J7NRD1"/>
<dbReference type="GO" id="GO:0006488">
    <property type="term" value="P:dolichol-linked oligosaccharide biosynthetic process"/>
    <property type="evidence" value="ECO:0007669"/>
    <property type="project" value="InterPro"/>
</dbReference>
<dbReference type="PROSITE" id="PS50244">
    <property type="entry name" value="S5A_REDUCTASE"/>
    <property type="match status" value="1"/>
</dbReference>
<dbReference type="Proteomes" id="UP000541444">
    <property type="component" value="Unassembled WGS sequence"/>
</dbReference>
<dbReference type="InterPro" id="IPR039698">
    <property type="entry name" value="Dfg10/SRD5A3"/>
</dbReference>
<dbReference type="GO" id="GO:0016095">
    <property type="term" value="P:polyprenol catabolic process"/>
    <property type="evidence" value="ECO:0007669"/>
    <property type="project" value="TreeGrafter"/>
</dbReference>
<keyword evidence="9" id="KW-1185">Reference proteome</keyword>
<feature type="transmembrane region" description="Helical" evidence="6">
    <location>
        <begin position="275"/>
        <end position="297"/>
    </location>
</feature>
<evidence type="ECO:0000313" key="9">
    <source>
        <dbReference type="Proteomes" id="UP000541444"/>
    </source>
</evidence>
<dbReference type="EMBL" id="JACGCM010000658">
    <property type="protein sequence ID" value="KAF6169478.1"/>
    <property type="molecule type" value="Genomic_DNA"/>
</dbReference>
<evidence type="ECO:0000256" key="1">
    <source>
        <dbReference type="ARBA" id="ARBA00004127"/>
    </source>
</evidence>
<gene>
    <name evidence="8" type="ORF">GIB67_004759</name>
</gene>
<dbReference type="GO" id="GO:0005783">
    <property type="term" value="C:endoplasmic reticulum"/>
    <property type="evidence" value="ECO:0007669"/>
    <property type="project" value="TreeGrafter"/>
</dbReference>
<dbReference type="InterPro" id="IPR001104">
    <property type="entry name" value="3-oxo-5_a-steroid_4-DH_C"/>
</dbReference>
<dbReference type="GO" id="GO:0003865">
    <property type="term" value="F:3-oxo-5-alpha-steroid 4-dehydrogenase activity"/>
    <property type="evidence" value="ECO:0007669"/>
    <property type="project" value="TreeGrafter"/>
</dbReference>
<dbReference type="PANTHER" id="PTHR14624">
    <property type="entry name" value="DFG10 PROTEIN"/>
    <property type="match status" value="1"/>
</dbReference>
<feature type="transmembrane region" description="Helical" evidence="6">
    <location>
        <begin position="165"/>
        <end position="182"/>
    </location>
</feature>
<feature type="transmembrane region" description="Helical" evidence="6">
    <location>
        <begin position="102"/>
        <end position="121"/>
    </location>
</feature>
<dbReference type="OrthoDB" id="541710at2759"/>
<feature type="transmembrane region" description="Helical" evidence="6">
    <location>
        <begin position="68"/>
        <end position="90"/>
    </location>
</feature>
<keyword evidence="4 6" id="KW-1133">Transmembrane helix</keyword>
<accession>A0A7J7NRD1</accession>
<comment type="caution">
    <text evidence="8">The sequence shown here is derived from an EMBL/GenBank/DDBJ whole genome shotgun (WGS) entry which is preliminary data.</text>
</comment>
<evidence type="ECO:0000259" key="7">
    <source>
        <dbReference type="Pfam" id="PF02544"/>
    </source>
</evidence>
<keyword evidence="3 6" id="KW-0812">Transmembrane</keyword>
<evidence type="ECO:0000256" key="5">
    <source>
        <dbReference type="ARBA" id="ARBA00023136"/>
    </source>
</evidence>
<evidence type="ECO:0000256" key="4">
    <source>
        <dbReference type="ARBA" id="ARBA00022989"/>
    </source>
</evidence>
<comment type="pathway">
    <text evidence="2">Protein modification; protein glycosylation.</text>
</comment>
<reference evidence="8 9" key="1">
    <citation type="journal article" date="2020" name="IScience">
        <title>Genome Sequencing of the Endangered Kingdonia uniflora (Circaeasteraceae, Ranunculales) Reveals Potential Mechanisms of Evolutionary Specialization.</title>
        <authorList>
            <person name="Sun Y."/>
            <person name="Deng T."/>
            <person name="Zhang A."/>
            <person name="Moore M.J."/>
            <person name="Landis J.B."/>
            <person name="Lin N."/>
            <person name="Zhang H."/>
            <person name="Zhang X."/>
            <person name="Huang J."/>
            <person name="Zhang X."/>
            <person name="Sun H."/>
            <person name="Wang H."/>
        </authorList>
    </citation>
    <scope>NUCLEOTIDE SEQUENCE [LARGE SCALE GENOMIC DNA]</scope>
    <source>
        <strain evidence="8">TB1705</strain>
        <tissue evidence="8">Leaf</tissue>
    </source>
</reference>